<dbReference type="InterPro" id="IPR011032">
    <property type="entry name" value="GroES-like_sf"/>
</dbReference>
<feature type="compositionally biased region" description="Basic and acidic residues" evidence="7">
    <location>
        <begin position="220"/>
        <end position="232"/>
    </location>
</feature>
<dbReference type="GO" id="GO:0044183">
    <property type="term" value="F:protein folding chaperone"/>
    <property type="evidence" value="ECO:0007669"/>
    <property type="project" value="InterPro"/>
</dbReference>
<evidence type="ECO:0000256" key="4">
    <source>
        <dbReference type="ARBA" id="ARBA00073031"/>
    </source>
</evidence>
<comment type="similarity">
    <text evidence="1 6">Belongs to the GroES chaperonin family.</text>
</comment>
<dbReference type="CDD" id="cd00320">
    <property type="entry name" value="cpn10"/>
    <property type="match status" value="2"/>
</dbReference>
<evidence type="ECO:0000256" key="3">
    <source>
        <dbReference type="ARBA" id="ARBA00031971"/>
    </source>
</evidence>
<name>A0A7S1XTS6_9STRA</name>
<sequence>MAPMRSFPFVRHCNIPPPPTHTQGTLVPDQNFVLVRLREAEEESEGGLFLPGTAREKPRDGEVVAAGPGKRDPETGTLLETEVKPGDKIVYGEYDGTRIVVDGVDYQVLEDKNILLIYEGDKPTITNARLLEDRIAVKLNGAIDETTRGVLIADSAQKDYVAQDGEVMAMGPGLRTSMGDRIPMDIKVGEFARFRDFVGADIDMDGENFRVSPSPSHLILKHEPPKSRKNADLTRTVSPREGCAHERDCSEVAVDPVAGVQT</sequence>
<dbReference type="GO" id="GO:0046872">
    <property type="term" value="F:metal ion binding"/>
    <property type="evidence" value="ECO:0007669"/>
    <property type="project" value="TreeGrafter"/>
</dbReference>
<dbReference type="PANTHER" id="PTHR10772:SF63">
    <property type="entry name" value="20 KDA CHAPERONIN, CHLOROPLASTIC"/>
    <property type="match status" value="1"/>
</dbReference>
<dbReference type="InterPro" id="IPR020818">
    <property type="entry name" value="Chaperonin_GroES"/>
</dbReference>
<dbReference type="Gene3D" id="2.30.33.40">
    <property type="entry name" value="GroES chaperonin"/>
    <property type="match status" value="2"/>
</dbReference>
<proteinExistence type="inferred from homology"/>
<evidence type="ECO:0000313" key="8">
    <source>
        <dbReference type="EMBL" id="CAD9261666.1"/>
    </source>
</evidence>
<evidence type="ECO:0000256" key="6">
    <source>
        <dbReference type="RuleBase" id="RU003479"/>
    </source>
</evidence>
<keyword evidence="2 6" id="KW-0143">Chaperone</keyword>
<organism evidence="8">
    <name type="scientific">Phaeomonas parva</name>
    <dbReference type="NCBI Taxonomy" id="124430"/>
    <lineage>
        <taxon>Eukaryota</taxon>
        <taxon>Sar</taxon>
        <taxon>Stramenopiles</taxon>
        <taxon>Ochrophyta</taxon>
        <taxon>Pinguiophyceae</taxon>
        <taxon>Pinguiochrysidales</taxon>
        <taxon>Pinguiochrysidaceae</taxon>
        <taxon>Phaeomonas</taxon>
    </lineage>
</organism>
<evidence type="ECO:0000256" key="1">
    <source>
        <dbReference type="ARBA" id="ARBA00006975"/>
    </source>
</evidence>
<dbReference type="Pfam" id="PF00166">
    <property type="entry name" value="Cpn10"/>
    <property type="match status" value="2"/>
</dbReference>
<dbReference type="GO" id="GO:0051082">
    <property type="term" value="F:unfolded protein binding"/>
    <property type="evidence" value="ECO:0007669"/>
    <property type="project" value="TreeGrafter"/>
</dbReference>
<dbReference type="PRINTS" id="PR00297">
    <property type="entry name" value="CHAPERONIN10"/>
</dbReference>
<protein>
    <recommendedName>
        <fullName evidence="4">20 kDa chaperonin, chloroplastic</fullName>
    </recommendedName>
    <alternativeName>
        <fullName evidence="3">Chaperonin 10</fullName>
    </alternativeName>
    <alternativeName>
        <fullName evidence="5">Protein Cpn21</fullName>
    </alternativeName>
</protein>
<dbReference type="PANTHER" id="PTHR10772">
    <property type="entry name" value="10 KDA HEAT SHOCK PROTEIN"/>
    <property type="match status" value="1"/>
</dbReference>
<dbReference type="HAMAP" id="MF_00580">
    <property type="entry name" value="CH10"/>
    <property type="match status" value="1"/>
</dbReference>
<dbReference type="SUPFAM" id="SSF50129">
    <property type="entry name" value="GroES-like"/>
    <property type="match status" value="2"/>
</dbReference>
<dbReference type="SMART" id="SM00883">
    <property type="entry name" value="Cpn10"/>
    <property type="match status" value="2"/>
</dbReference>
<reference evidence="8" key="1">
    <citation type="submission" date="2021-01" db="EMBL/GenBank/DDBJ databases">
        <authorList>
            <person name="Corre E."/>
            <person name="Pelletier E."/>
            <person name="Niang G."/>
            <person name="Scheremetjew M."/>
            <person name="Finn R."/>
            <person name="Kale V."/>
            <person name="Holt S."/>
            <person name="Cochrane G."/>
            <person name="Meng A."/>
            <person name="Brown T."/>
            <person name="Cohen L."/>
        </authorList>
    </citation>
    <scope>NUCLEOTIDE SEQUENCE</scope>
    <source>
        <strain evidence="8">CCMP2877</strain>
    </source>
</reference>
<dbReference type="GO" id="GO:0051087">
    <property type="term" value="F:protein-folding chaperone binding"/>
    <property type="evidence" value="ECO:0007669"/>
    <property type="project" value="TreeGrafter"/>
</dbReference>
<dbReference type="InterPro" id="IPR037124">
    <property type="entry name" value="Chaperonin_GroES_sf"/>
</dbReference>
<dbReference type="AlphaFoldDB" id="A0A7S1XTS6"/>
<evidence type="ECO:0000256" key="5">
    <source>
        <dbReference type="ARBA" id="ARBA00079398"/>
    </source>
</evidence>
<accession>A0A7S1XTS6</accession>
<gene>
    <name evidence="8" type="ORF">PPAR1163_LOCUS20046</name>
</gene>
<dbReference type="GO" id="GO:0005524">
    <property type="term" value="F:ATP binding"/>
    <property type="evidence" value="ECO:0007669"/>
    <property type="project" value="InterPro"/>
</dbReference>
<evidence type="ECO:0000256" key="2">
    <source>
        <dbReference type="ARBA" id="ARBA00023186"/>
    </source>
</evidence>
<feature type="region of interest" description="Disordered" evidence="7">
    <location>
        <begin position="44"/>
        <end position="75"/>
    </location>
</feature>
<dbReference type="EMBL" id="HBGJ01031709">
    <property type="protein sequence ID" value="CAD9261666.1"/>
    <property type="molecule type" value="Transcribed_RNA"/>
</dbReference>
<dbReference type="FunFam" id="2.30.33.40:FF:000001">
    <property type="entry name" value="10 kDa chaperonin"/>
    <property type="match status" value="1"/>
</dbReference>
<evidence type="ECO:0000256" key="7">
    <source>
        <dbReference type="SAM" id="MobiDB-lite"/>
    </source>
</evidence>
<feature type="region of interest" description="Disordered" evidence="7">
    <location>
        <begin position="213"/>
        <end position="242"/>
    </location>
</feature>